<keyword evidence="6" id="KW-0436">Ligase</keyword>
<evidence type="ECO:0000256" key="7">
    <source>
        <dbReference type="ARBA" id="ARBA00022605"/>
    </source>
</evidence>
<dbReference type="GO" id="GO:0005524">
    <property type="term" value="F:ATP binding"/>
    <property type="evidence" value="ECO:0007669"/>
    <property type="project" value="UniProtKB-KW"/>
</dbReference>
<dbReference type="GO" id="GO:0005737">
    <property type="term" value="C:cytoplasm"/>
    <property type="evidence" value="ECO:0007669"/>
    <property type="project" value="TreeGrafter"/>
</dbReference>
<evidence type="ECO:0000256" key="1">
    <source>
        <dbReference type="ARBA" id="ARBA00004967"/>
    </source>
</evidence>
<dbReference type="Gene3D" id="3.40.50.620">
    <property type="entry name" value="HUPs"/>
    <property type="match status" value="1"/>
</dbReference>
<dbReference type="GO" id="GO:0006526">
    <property type="term" value="P:L-arginine biosynthetic process"/>
    <property type="evidence" value="ECO:0007669"/>
    <property type="project" value="UniProtKB-UniPathway"/>
</dbReference>
<evidence type="ECO:0000256" key="3">
    <source>
        <dbReference type="ARBA" id="ARBA00012286"/>
    </source>
</evidence>
<reference evidence="13" key="1">
    <citation type="submission" date="2021-01" db="EMBL/GenBank/DDBJ databases">
        <authorList>
            <person name="Corre E."/>
            <person name="Pelletier E."/>
            <person name="Niang G."/>
            <person name="Scheremetjew M."/>
            <person name="Finn R."/>
            <person name="Kale V."/>
            <person name="Holt S."/>
            <person name="Cochrane G."/>
            <person name="Meng A."/>
            <person name="Brown T."/>
            <person name="Cohen L."/>
        </authorList>
    </citation>
    <scope>NUCLEOTIDE SEQUENCE</scope>
    <source>
        <strain evidence="13">CCMP2078</strain>
    </source>
</reference>
<dbReference type="HAMAP" id="MF_00005">
    <property type="entry name" value="Arg_succ_synth_type1"/>
    <property type="match status" value="1"/>
</dbReference>
<dbReference type="InterPro" id="IPR014729">
    <property type="entry name" value="Rossmann-like_a/b/a_fold"/>
</dbReference>
<evidence type="ECO:0000259" key="12">
    <source>
        <dbReference type="Pfam" id="PF20979"/>
    </source>
</evidence>
<evidence type="ECO:0000256" key="5">
    <source>
        <dbReference type="ARBA" id="ARBA00022571"/>
    </source>
</evidence>
<proteinExistence type="inferred from homology"/>
<evidence type="ECO:0000256" key="10">
    <source>
        <dbReference type="ARBA" id="ARBA00029916"/>
    </source>
</evidence>
<dbReference type="Gene3D" id="1.20.5.470">
    <property type="entry name" value="Single helix bin"/>
    <property type="match status" value="1"/>
</dbReference>
<dbReference type="FunFam" id="3.90.1260.10:FF:000003">
    <property type="entry name" value="Argininosuccinate synthase"/>
    <property type="match status" value="1"/>
</dbReference>
<sequence length="433" mass="48191">MVSMSQEKKKCVLAYSGGLDTSVILVWLVEKGFEVICYCANVGQFEEDFSEVRAKALKCGATKCYIEDLREDFVTGYVWPAVKANAMYESRYMLGTSLARPCIAKKQVQIAQVEGAKYLAHGATGKGNDQVRFEMCAQALDANLVTIAPWRDAEFLEKFKGRQDLLAYAAEHGIPVDATPKAPYSVDENLYHTSYESGMLEDPMTPPTPEMFKMTRDPKDAPDTAESLCIEFLDGVPVKVTNKNTEVVHTEPLPLFLYLNEMAGKHGVGRVDIVENRFVGIKSRGVYETPGGTILREAHLDLEGMCVDREVLRIRDKLSQEFSILCYNGFWFAPEMDLVMNSVDFSQRNVTGEVHLELYKGNVTIVGRNSPHTLYSADLASMDIDGGGEAFDYNPADAQGFIRINSVRLKAYNALKRKLEADSAPSKKRPHTG</sequence>
<keyword evidence="5" id="KW-0055">Arginine biosynthesis</keyword>
<dbReference type="PANTHER" id="PTHR11587">
    <property type="entry name" value="ARGININOSUCCINATE SYNTHASE"/>
    <property type="match status" value="1"/>
</dbReference>
<dbReference type="EMBL" id="HBEA01010777">
    <property type="protein sequence ID" value="CAD8258752.1"/>
    <property type="molecule type" value="Transcribed_RNA"/>
</dbReference>
<feature type="domain" description="Arginosuccinate synthase-like N-terminal" evidence="11">
    <location>
        <begin position="10"/>
        <end position="175"/>
    </location>
</feature>
<evidence type="ECO:0000259" key="11">
    <source>
        <dbReference type="Pfam" id="PF00764"/>
    </source>
</evidence>
<dbReference type="PANTHER" id="PTHR11587:SF2">
    <property type="entry name" value="ARGININOSUCCINATE SYNTHASE"/>
    <property type="match status" value="1"/>
</dbReference>
<dbReference type="Pfam" id="PF00764">
    <property type="entry name" value="Arginosuc_synth"/>
    <property type="match status" value="1"/>
</dbReference>
<protein>
    <recommendedName>
        <fullName evidence="4">Argininosuccinate synthase</fullName>
        <ecNumber evidence="3">6.3.4.5</ecNumber>
    </recommendedName>
    <alternativeName>
        <fullName evidence="10">Citrulline--aspartate ligase</fullName>
    </alternativeName>
</protein>
<dbReference type="NCBIfam" id="NF001770">
    <property type="entry name" value="PRK00509.1"/>
    <property type="match status" value="1"/>
</dbReference>
<dbReference type="SUPFAM" id="SSF69864">
    <property type="entry name" value="Argininosuccinate synthetase, C-terminal domain"/>
    <property type="match status" value="1"/>
</dbReference>
<evidence type="ECO:0000256" key="2">
    <source>
        <dbReference type="ARBA" id="ARBA00011881"/>
    </source>
</evidence>
<dbReference type="Pfam" id="PF20979">
    <property type="entry name" value="Arginosuc_syn_C"/>
    <property type="match status" value="1"/>
</dbReference>
<dbReference type="Gene3D" id="3.90.1260.10">
    <property type="entry name" value="Argininosuccinate synthetase, chain A, domain 2"/>
    <property type="match status" value="1"/>
</dbReference>
<dbReference type="InterPro" id="IPR024074">
    <property type="entry name" value="AS_cat/multimer_dom_body"/>
</dbReference>
<dbReference type="InterPro" id="IPR048268">
    <property type="entry name" value="Arginosuc_syn_C"/>
</dbReference>
<dbReference type="EC" id="6.3.4.5" evidence="3"/>
<organism evidence="13">
    <name type="scientific">Pinguiococcus pyrenoidosus</name>
    <dbReference type="NCBI Taxonomy" id="172671"/>
    <lineage>
        <taxon>Eukaryota</taxon>
        <taxon>Sar</taxon>
        <taxon>Stramenopiles</taxon>
        <taxon>Ochrophyta</taxon>
        <taxon>Pinguiophyceae</taxon>
        <taxon>Pinguiochrysidales</taxon>
        <taxon>Pinguiochrysidaceae</taxon>
        <taxon>Pinguiococcus</taxon>
    </lineage>
</organism>
<dbReference type="InterPro" id="IPR018223">
    <property type="entry name" value="Arginosuc_synth_CS"/>
</dbReference>
<dbReference type="PROSITE" id="PS00564">
    <property type="entry name" value="ARGININOSUCCIN_SYN_1"/>
    <property type="match status" value="1"/>
</dbReference>
<evidence type="ECO:0000256" key="6">
    <source>
        <dbReference type="ARBA" id="ARBA00022598"/>
    </source>
</evidence>
<dbReference type="PROSITE" id="PS00565">
    <property type="entry name" value="ARGININOSUCCIN_SYN_2"/>
    <property type="match status" value="1"/>
</dbReference>
<dbReference type="GO" id="GO:0000053">
    <property type="term" value="P:argininosuccinate metabolic process"/>
    <property type="evidence" value="ECO:0007669"/>
    <property type="project" value="TreeGrafter"/>
</dbReference>
<comment type="subunit">
    <text evidence="2">Homotetramer.</text>
</comment>
<feature type="domain" description="Arginosuccinate synthase C-terminal" evidence="12">
    <location>
        <begin position="184"/>
        <end position="412"/>
    </location>
</feature>
<dbReference type="InterPro" id="IPR023434">
    <property type="entry name" value="Arginosuc_synth_type_1_subfam"/>
</dbReference>
<dbReference type="InterPro" id="IPR048267">
    <property type="entry name" value="Arginosuc_syn_N"/>
</dbReference>
<name>A0A7R9YC46_9STRA</name>
<dbReference type="CDD" id="cd01999">
    <property type="entry name" value="ASS"/>
    <property type="match status" value="1"/>
</dbReference>
<dbReference type="SUPFAM" id="SSF52402">
    <property type="entry name" value="Adenine nucleotide alpha hydrolases-like"/>
    <property type="match status" value="1"/>
</dbReference>
<keyword evidence="8" id="KW-0547">Nucleotide-binding</keyword>
<evidence type="ECO:0000313" key="13">
    <source>
        <dbReference type="EMBL" id="CAD8258752.1"/>
    </source>
</evidence>
<evidence type="ECO:0000256" key="4">
    <source>
        <dbReference type="ARBA" id="ARBA00014810"/>
    </source>
</evidence>
<dbReference type="GO" id="GO:0000050">
    <property type="term" value="P:urea cycle"/>
    <property type="evidence" value="ECO:0007669"/>
    <property type="project" value="TreeGrafter"/>
</dbReference>
<dbReference type="UniPathway" id="UPA00068">
    <property type="reaction ID" value="UER00113"/>
</dbReference>
<keyword evidence="7" id="KW-0028">Amino-acid biosynthesis</keyword>
<dbReference type="AlphaFoldDB" id="A0A7R9YC46"/>
<keyword evidence="9" id="KW-0067">ATP-binding</keyword>
<gene>
    <name evidence="13" type="ORF">PPYR1160_LOCUS8253</name>
</gene>
<dbReference type="InterPro" id="IPR001518">
    <property type="entry name" value="Arginosuc_synth"/>
</dbReference>
<dbReference type="NCBIfam" id="TIGR00032">
    <property type="entry name" value="argG"/>
    <property type="match status" value="1"/>
</dbReference>
<dbReference type="FunFam" id="3.40.50.620:FF:000019">
    <property type="entry name" value="Argininosuccinate synthase"/>
    <property type="match status" value="1"/>
</dbReference>
<accession>A0A7R9YC46</accession>
<evidence type="ECO:0000256" key="9">
    <source>
        <dbReference type="ARBA" id="ARBA00022840"/>
    </source>
</evidence>
<dbReference type="GO" id="GO:0004055">
    <property type="term" value="F:argininosuccinate synthase activity"/>
    <property type="evidence" value="ECO:0007669"/>
    <property type="project" value="UniProtKB-EC"/>
</dbReference>
<comment type="pathway">
    <text evidence="1">Amino-acid biosynthesis; L-arginine biosynthesis; L-arginine from L-ornithine and carbamoyl phosphate: step 2/3.</text>
</comment>
<evidence type="ECO:0000256" key="8">
    <source>
        <dbReference type="ARBA" id="ARBA00022741"/>
    </source>
</evidence>